<feature type="transmembrane region" description="Helical" evidence="5">
    <location>
        <begin position="330"/>
        <end position="349"/>
    </location>
</feature>
<dbReference type="Pfam" id="PF07696">
    <property type="entry name" value="7TMR-DISMED2"/>
    <property type="match status" value="1"/>
</dbReference>
<dbReference type="PRINTS" id="PR00344">
    <property type="entry name" value="BCTRLSENSOR"/>
</dbReference>
<feature type="transmembrane region" description="Helical" evidence="5">
    <location>
        <begin position="207"/>
        <end position="224"/>
    </location>
</feature>
<dbReference type="SMART" id="SM00387">
    <property type="entry name" value="HATPase_c"/>
    <property type="match status" value="1"/>
</dbReference>
<comment type="caution">
    <text evidence="7">The sequence shown here is derived from an EMBL/GenBank/DDBJ whole genome shotgun (WGS) entry which is preliminary data.</text>
</comment>
<evidence type="ECO:0000256" key="4">
    <source>
        <dbReference type="SAM" id="Coils"/>
    </source>
</evidence>
<evidence type="ECO:0000256" key="1">
    <source>
        <dbReference type="ARBA" id="ARBA00000085"/>
    </source>
</evidence>
<feature type="transmembrane region" description="Helical" evidence="5">
    <location>
        <begin position="304"/>
        <end position="323"/>
    </location>
</feature>
<protein>
    <recommendedName>
        <fullName evidence="2">histidine kinase</fullName>
        <ecNumber evidence="2">2.7.13.3</ecNumber>
    </recommendedName>
</protein>
<gene>
    <name evidence="7" type="ORF">FHS11_002539</name>
</gene>
<comment type="catalytic activity">
    <reaction evidence="1">
        <text>ATP + protein L-histidine = ADP + protein N-phospho-L-histidine.</text>
        <dbReference type="EC" id="2.7.13.3"/>
    </reaction>
</comment>
<dbReference type="Pfam" id="PF07695">
    <property type="entry name" value="7TMR-DISM_7TM"/>
    <property type="match status" value="1"/>
</dbReference>
<feature type="transmembrane region" description="Helical" evidence="5">
    <location>
        <begin position="275"/>
        <end position="298"/>
    </location>
</feature>
<reference evidence="7" key="1">
    <citation type="submission" date="2020-08" db="EMBL/GenBank/DDBJ databases">
        <title>Genomic Encyclopedia of Type Strains, Phase III (KMG-III): the genomes of soil and plant-associated and newly described type strains.</title>
        <authorList>
            <person name="Whitman W."/>
        </authorList>
    </citation>
    <scope>NUCLEOTIDE SEQUENCE [LARGE SCALE GENOMIC DNA]</scope>
    <source>
        <strain evidence="7">CECT 8628</strain>
    </source>
</reference>
<keyword evidence="3" id="KW-0597">Phosphoprotein</keyword>
<dbReference type="Proteomes" id="UP000539265">
    <property type="component" value="Unassembled WGS sequence"/>
</dbReference>
<evidence type="ECO:0000259" key="6">
    <source>
        <dbReference type="PROSITE" id="PS50109"/>
    </source>
</evidence>
<dbReference type="AlphaFoldDB" id="A0A839SHV8"/>
<dbReference type="EC" id="2.7.13.3" evidence="2"/>
<name>A0A839SHV8_9SPHI</name>
<feature type="transmembrane region" description="Helical" evidence="5">
    <location>
        <begin position="179"/>
        <end position="200"/>
    </location>
</feature>
<evidence type="ECO:0000256" key="2">
    <source>
        <dbReference type="ARBA" id="ARBA00012438"/>
    </source>
</evidence>
<dbReference type="Gene3D" id="2.60.40.2380">
    <property type="match status" value="1"/>
</dbReference>
<dbReference type="InterPro" id="IPR004358">
    <property type="entry name" value="Sig_transdc_His_kin-like_C"/>
</dbReference>
<keyword evidence="8" id="KW-1185">Reference proteome</keyword>
<evidence type="ECO:0000313" key="8">
    <source>
        <dbReference type="Proteomes" id="UP000539265"/>
    </source>
</evidence>
<organism evidence="7 8">
    <name type="scientific">Mucilaginibacter gotjawali</name>
    <dbReference type="NCBI Taxonomy" id="1550579"/>
    <lineage>
        <taxon>Bacteria</taxon>
        <taxon>Pseudomonadati</taxon>
        <taxon>Bacteroidota</taxon>
        <taxon>Sphingobacteriia</taxon>
        <taxon>Sphingobacteriales</taxon>
        <taxon>Sphingobacteriaceae</taxon>
        <taxon>Mucilaginibacter</taxon>
    </lineage>
</organism>
<dbReference type="InterPro" id="IPR036890">
    <property type="entry name" value="HATPase_C_sf"/>
</dbReference>
<feature type="coiled-coil region" evidence="4">
    <location>
        <begin position="422"/>
        <end position="452"/>
    </location>
</feature>
<dbReference type="InterPro" id="IPR003594">
    <property type="entry name" value="HATPase_dom"/>
</dbReference>
<keyword evidence="5" id="KW-0472">Membrane</keyword>
<feature type="transmembrane region" description="Helical" evidence="5">
    <location>
        <begin position="361"/>
        <end position="379"/>
    </location>
</feature>
<dbReference type="CDD" id="cd00082">
    <property type="entry name" value="HisKA"/>
    <property type="match status" value="1"/>
</dbReference>
<dbReference type="InterPro" id="IPR003661">
    <property type="entry name" value="HisK_dim/P_dom"/>
</dbReference>
<accession>A0A839SHV8</accession>
<keyword evidence="4" id="KW-0175">Coiled coil</keyword>
<dbReference type="RefSeq" id="WP_183475972.1">
    <property type="nucleotide sequence ID" value="NZ_JACHWX010000006.1"/>
</dbReference>
<dbReference type="PANTHER" id="PTHR43065:SF50">
    <property type="entry name" value="HISTIDINE KINASE"/>
    <property type="match status" value="1"/>
</dbReference>
<evidence type="ECO:0000313" key="7">
    <source>
        <dbReference type="EMBL" id="MBB3056117.1"/>
    </source>
</evidence>
<keyword evidence="5" id="KW-0812">Transmembrane</keyword>
<dbReference type="InterPro" id="IPR011622">
    <property type="entry name" value="7TMR_DISM_rcpt_extracell_dom2"/>
</dbReference>
<dbReference type="GO" id="GO:0000155">
    <property type="term" value="F:phosphorelay sensor kinase activity"/>
    <property type="evidence" value="ECO:0007669"/>
    <property type="project" value="InterPro"/>
</dbReference>
<dbReference type="InterPro" id="IPR005467">
    <property type="entry name" value="His_kinase_dom"/>
</dbReference>
<dbReference type="EMBL" id="JACHWX010000006">
    <property type="protein sequence ID" value="MBB3056117.1"/>
    <property type="molecule type" value="Genomic_DNA"/>
</dbReference>
<feature type="transmembrane region" description="Helical" evidence="5">
    <location>
        <begin position="244"/>
        <end position="263"/>
    </location>
</feature>
<keyword evidence="5" id="KW-1133">Transmembrane helix</keyword>
<sequence length="712" mass="80545">MKKIYLSLLFFQAFFLPAVIAQKTIIFRGANMVIGKNVAVLEDRSKRIDINTVLKATGFVQSQTQVPNLQLSTSAFWLRFTIKNESPEKQLLLSLEYPTLDVCEFYFPVNGVYNAEKLSDNNSFYKRKYKHQDFIFDVKIPKDSTATFYLQVQSNEAMVLPLILGTPQKIAEKELTRDMLWGILVGILLVMILYNSFVFISTKDISYLYYVLYTLFIALTQTSLSGYTYRFLFPNHPVLFDMGIIIFNAVAGIAFSLFAQSFLEIKERMPIMGKAFKFLIVLYSLTIIVRLCGYALISYRMTDVGALLVTVIGFITLITLSIKGYRSAKFFLLAWAMFFTGIVLFALRNLGVLPYNNYTNYTMPVGIAFEVILLSLALADRLNIFKAEKEKSQEETLRVLQENEKIIREQNVVLELKVNERTVELSESNHELNKTLDDLKQAQGQLVEAEKMASLGQLTAGIAHEINNPINFVTSNINPLNRDIKMILEAFEVIENVGLSDASAAEKQKKIKAYKEELDFDYLAMEIKHLIKGINDGANRTAEIVKGLRIFSRLDEDDLKMADMNEGLDSTLIIINNQLQNKIKIVKQYAVLPLIECYPGKLNQVFLNIISNAIYAVQKKFGDNTGGEIVIATSYDESNVYIKIKDNGTGMDAQTQKKVFDPFFTTKDVGEGTGLGMSIAYNTIKKHNGQIMINSTLNEGTEFKLQLPITLA</sequence>
<dbReference type="Gene3D" id="1.10.287.130">
    <property type="match status" value="1"/>
</dbReference>
<proteinExistence type="predicted"/>
<dbReference type="Pfam" id="PF02518">
    <property type="entry name" value="HATPase_c"/>
    <property type="match status" value="1"/>
</dbReference>
<dbReference type="InterPro" id="IPR036097">
    <property type="entry name" value="HisK_dim/P_sf"/>
</dbReference>
<dbReference type="Gene3D" id="3.30.565.10">
    <property type="entry name" value="Histidine kinase-like ATPase, C-terminal domain"/>
    <property type="match status" value="1"/>
</dbReference>
<dbReference type="SUPFAM" id="SSF47384">
    <property type="entry name" value="Homodimeric domain of signal transducing histidine kinase"/>
    <property type="match status" value="1"/>
</dbReference>
<dbReference type="PROSITE" id="PS50109">
    <property type="entry name" value="HIS_KIN"/>
    <property type="match status" value="1"/>
</dbReference>
<dbReference type="PANTHER" id="PTHR43065">
    <property type="entry name" value="SENSOR HISTIDINE KINASE"/>
    <property type="match status" value="1"/>
</dbReference>
<evidence type="ECO:0000256" key="3">
    <source>
        <dbReference type="ARBA" id="ARBA00022553"/>
    </source>
</evidence>
<dbReference type="SUPFAM" id="SSF55874">
    <property type="entry name" value="ATPase domain of HSP90 chaperone/DNA topoisomerase II/histidine kinase"/>
    <property type="match status" value="1"/>
</dbReference>
<dbReference type="InterPro" id="IPR011623">
    <property type="entry name" value="7TMR_DISM_rcpt_extracell_dom1"/>
</dbReference>
<feature type="domain" description="Histidine kinase" evidence="6">
    <location>
        <begin position="461"/>
        <end position="711"/>
    </location>
</feature>
<evidence type="ECO:0000256" key="5">
    <source>
        <dbReference type="SAM" id="Phobius"/>
    </source>
</evidence>